<keyword evidence="2" id="KW-0472">Membrane</keyword>
<feature type="transmembrane region" description="Helical" evidence="2">
    <location>
        <begin position="197"/>
        <end position="218"/>
    </location>
</feature>
<dbReference type="Pfam" id="PF02632">
    <property type="entry name" value="BioY"/>
    <property type="match status" value="1"/>
</dbReference>
<dbReference type="GO" id="GO:0005886">
    <property type="term" value="C:plasma membrane"/>
    <property type="evidence" value="ECO:0007669"/>
    <property type="project" value="InterPro"/>
</dbReference>
<feature type="transmembrane region" description="Helical" evidence="2">
    <location>
        <begin position="230"/>
        <end position="251"/>
    </location>
</feature>
<evidence type="ECO:0000256" key="1">
    <source>
        <dbReference type="ARBA" id="ARBA00010692"/>
    </source>
</evidence>
<feature type="transmembrane region" description="Helical" evidence="2">
    <location>
        <begin position="88"/>
        <end position="110"/>
    </location>
</feature>
<sequence>MAMAIDEHGISHSKGRHHISASPRHVEVERVMRAALLGCRGGLISRSDSVDGAGGFGLCAGVTAMGFLMPSPVLPFRPALARLADYSAAWAVAALVVGVALMAWSAQISIPIQPVPITLQSYVLITLAALMGWRFGGLTVAIYVFAGLMGLPVFSGGRSGLDMLKGPSGGYIVGFLLATLLVGWLQENWARLKPLPLFGVLALGHLLLMVIGTGWLATKVGLAAALEKSFLPLLPGAVVKTVAALATVILVERLAGTERPR</sequence>
<protein>
    <submittedName>
        <fullName evidence="3">Biotin transporter BioY</fullName>
    </submittedName>
</protein>
<accession>A0A6C1KHG7</accession>
<dbReference type="Gene3D" id="1.10.1760.20">
    <property type="match status" value="1"/>
</dbReference>
<keyword evidence="2" id="KW-0812">Transmembrane</keyword>
<comment type="caution">
    <text evidence="3">The sequence shown here is derived from an EMBL/GenBank/DDBJ whole genome shotgun (WGS) entry which is preliminary data.</text>
</comment>
<evidence type="ECO:0000313" key="4">
    <source>
        <dbReference type="Proteomes" id="UP000305131"/>
    </source>
</evidence>
<dbReference type="GO" id="GO:0015225">
    <property type="term" value="F:biotin transmembrane transporter activity"/>
    <property type="evidence" value="ECO:0007669"/>
    <property type="project" value="InterPro"/>
</dbReference>
<dbReference type="PANTHER" id="PTHR34295:SF1">
    <property type="entry name" value="BIOTIN TRANSPORTER BIOY"/>
    <property type="match status" value="1"/>
</dbReference>
<dbReference type="EMBL" id="VAUP01000015">
    <property type="protein sequence ID" value="TLX43645.1"/>
    <property type="molecule type" value="Genomic_DNA"/>
</dbReference>
<comment type="similarity">
    <text evidence="1">Belongs to the BioY family.</text>
</comment>
<feature type="transmembrane region" description="Helical" evidence="2">
    <location>
        <begin position="50"/>
        <end position="68"/>
    </location>
</feature>
<dbReference type="Proteomes" id="UP000305131">
    <property type="component" value="Unassembled WGS sequence"/>
</dbReference>
<feature type="transmembrane region" description="Helical" evidence="2">
    <location>
        <begin position="168"/>
        <end position="185"/>
    </location>
</feature>
<dbReference type="InterPro" id="IPR003784">
    <property type="entry name" value="BioY"/>
</dbReference>
<dbReference type="AlphaFoldDB" id="A0A6C1KHG7"/>
<organism evidence="3 4">
    <name type="scientific">Xanthobacter autotrophicus</name>
    <dbReference type="NCBI Taxonomy" id="280"/>
    <lineage>
        <taxon>Bacteria</taxon>
        <taxon>Pseudomonadati</taxon>
        <taxon>Pseudomonadota</taxon>
        <taxon>Alphaproteobacteria</taxon>
        <taxon>Hyphomicrobiales</taxon>
        <taxon>Xanthobacteraceae</taxon>
        <taxon>Xanthobacter</taxon>
    </lineage>
</organism>
<gene>
    <name evidence="3" type="ORF">FBQ73_05880</name>
</gene>
<evidence type="ECO:0000313" key="3">
    <source>
        <dbReference type="EMBL" id="TLX43645.1"/>
    </source>
</evidence>
<proteinExistence type="inferred from homology"/>
<dbReference type="PANTHER" id="PTHR34295">
    <property type="entry name" value="BIOTIN TRANSPORTER BIOY"/>
    <property type="match status" value="1"/>
</dbReference>
<reference evidence="3 4" key="1">
    <citation type="submission" date="2019-05" db="EMBL/GenBank/DDBJ databases">
        <authorList>
            <person name="Zhou X."/>
        </authorList>
    </citation>
    <scope>NUCLEOTIDE SEQUENCE [LARGE SCALE GENOMIC DNA]</scope>
    <source>
        <strain evidence="3 4">DSM 432</strain>
    </source>
</reference>
<dbReference type="OrthoDB" id="9803495at2"/>
<name>A0A6C1KHG7_XANAU</name>
<evidence type="ECO:0000256" key="2">
    <source>
        <dbReference type="SAM" id="Phobius"/>
    </source>
</evidence>
<feature type="transmembrane region" description="Helical" evidence="2">
    <location>
        <begin position="122"/>
        <end position="148"/>
    </location>
</feature>
<keyword evidence="2" id="KW-1133">Transmembrane helix</keyword>